<dbReference type="EMBL" id="GBRH01170353">
    <property type="protein sequence ID" value="JAE27543.1"/>
    <property type="molecule type" value="Transcribed_RNA"/>
</dbReference>
<reference evidence="3" key="1">
    <citation type="submission" date="2014-09" db="EMBL/GenBank/DDBJ databases">
        <authorList>
            <person name="Magalhaes I.L.F."/>
            <person name="Oliveira U."/>
            <person name="Santos F.R."/>
            <person name="Vidigal T.H.D.A."/>
            <person name="Brescovit A.D."/>
            <person name="Santos A.J."/>
        </authorList>
    </citation>
    <scope>NUCLEOTIDE SEQUENCE</scope>
    <source>
        <tissue evidence="3">Shoot tissue taken approximately 20 cm above the soil surface</tissue>
    </source>
</reference>
<evidence type="ECO:0000256" key="2">
    <source>
        <dbReference type="SAM" id="SignalP"/>
    </source>
</evidence>
<keyword evidence="2" id="KW-0732">Signal</keyword>
<protein>
    <submittedName>
        <fullName evidence="3">Uncharacterized protein</fullName>
    </submittedName>
</protein>
<dbReference type="AlphaFoldDB" id="A0A0A9H3V1"/>
<feature type="signal peptide" evidence="2">
    <location>
        <begin position="1"/>
        <end position="31"/>
    </location>
</feature>
<organism evidence="3">
    <name type="scientific">Arundo donax</name>
    <name type="common">Giant reed</name>
    <name type="synonym">Donax arundinaceus</name>
    <dbReference type="NCBI Taxonomy" id="35708"/>
    <lineage>
        <taxon>Eukaryota</taxon>
        <taxon>Viridiplantae</taxon>
        <taxon>Streptophyta</taxon>
        <taxon>Embryophyta</taxon>
        <taxon>Tracheophyta</taxon>
        <taxon>Spermatophyta</taxon>
        <taxon>Magnoliopsida</taxon>
        <taxon>Liliopsida</taxon>
        <taxon>Poales</taxon>
        <taxon>Poaceae</taxon>
        <taxon>PACMAD clade</taxon>
        <taxon>Arundinoideae</taxon>
        <taxon>Arundineae</taxon>
        <taxon>Arundo</taxon>
    </lineage>
</organism>
<proteinExistence type="predicted"/>
<feature type="chain" id="PRO_5002046476" evidence="2">
    <location>
        <begin position="32"/>
        <end position="60"/>
    </location>
</feature>
<accession>A0A0A9H3V1</accession>
<name>A0A0A9H3V1_ARUDO</name>
<reference evidence="3" key="2">
    <citation type="journal article" date="2015" name="Data Brief">
        <title>Shoot transcriptome of the giant reed, Arundo donax.</title>
        <authorList>
            <person name="Barrero R.A."/>
            <person name="Guerrero F.D."/>
            <person name="Moolhuijzen P."/>
            <person name="Goolsby J.A."/>
            <person name="Tidwell J."/>
            <person name="Bellgard S.E."/>
            <person name="Bellgard M.I."/>
        </authorList>
    </citation>
    <scope>NUCLEOTIDE SEQUENCE</scope>
    <source>
        <tissue evidence="3">Shoot tissue taken approximately 20 cm above the soil surface</tissue>
    </source>
</reference>
<sequence length="60" mass="6495">MRRSWRRPPFLLLHSLTLAVCSLRLCVQVAGQPANILVAPKPGDNTKRTGVNAATPRGST</sequence>
<feature type="region of interest" description="Disordered" evidence="1">
    <location>
        <begin position="40"/>
        <end position="60"/>
    </location>
</feature>
<evidence type="ECO:0000256" key="1">
    <source>
        <dbReference type="SAM" id="MobiDB-lite"/>
    </source>
</evidence>
<evidence type="ECO:0000313" key="3">
    <source>
        <dbReference type="EMBL" id="JAE27543.1"/>
    </source>
</evidence>